<keyword evidence="11" id="KW-0408">Iron</keyword>
<dbReference type="PANTHER" id="PTHR13337">
    <property type="entry name" value="SUCCINATE DEHYDROGENASE"/>
    <property type="match status" value="1"/>
</dbReference>
<evidence type="ECO:0000256" key="12">
    <source>
        <dbReference type="RuleBase" id="RU364031"/>
    </source>
</evidence>
<name>A0A1B6EY48_9HEMI</name>
<accession>A0A1B6EY48</accession>
<evidence type="ECO:0000256" key="10">
    <source>
        <dbReference type="PIRSR" id="PIRSR607992-1"/>
    </source>
</evidence>
<protein>
    <recommendedName>
        <fullName evidence="12">Succinate dehydrogenase [ubiquinone] cytochrome b small subunit</fullName>
    </recommendedName>
</protein>
<sequence length="175" mass="19232">MALSCLLRNSIRHIKVSPIKNVVLQNQFRLSSCFPNIQVFSNNKPPVCSTKLSQLDVVKKISTSPVVQSEHGDHTKIWTAERVLSGALLLILPVAVMVPSAAFDTLMALSITMHMHWGIEAIVVDYVRPIIFGSVIPKVAVTLVYVLSIATLAGLLNFIFNDVGLGNGIRMLWKL</sequence>
<comment type="caution">
    <text evidence="12">Lacks conserved residue(s) required for the propagation of feature annotation.</text>
</comment>
<feature type="transmembrane region" description="Helical" evidence="12">
    <location>
        <begin position="83"/>
        <end position="102"/>
    </location>
</feature>
<keyword evidence="5 12" id="KW-0999">Mitochondrion inner membrane</keyword>
<evidence type="ECO:0000256" key="2">
    <source>
        <dbReference type="ARBA" id="ARBA00007294"/>
    </source>
</evidence>
<proteinExistence type="inferred from homology"/>
<keyword evidence="12" id="KW-0249">Electron transport</keyword>
<evidence type="ECO:0000256" key="1">
    <source>
        <dbReference type="ARBA" id="ARBA00004448"/>
    </source>
</evidence>
<keyword evidence="12" id="KW-0349">Heme</keyword>
<organism evidence="13">
    <name type="scientific">Cuerna arida</name>
    <dbReference type="NCBI Taxonomy" id="1464854"/>
    <lineage>
        <taxon>Eukaryota</taxon>
        <taxon>Metazoa</taxon>
        <taxon>Ecdysozoa</taxon>
        <taxon>Arthropoda</taxon>
        <taxon>Hexapoda</taxon>
        <taxon>Insecta</taxon>
        <taxon>Pterygota</taxon>
        <taxon>Neoptera</taxon>
        <taxon>Paraneoptera</taxon>
        <taxon>Hemiptera</taxon>
        <taxon>Auchenorrhyncha</taxon>
        <taxon>Membracoidea</taxon>
        <taxon>Cicadellidae</taxon>
        <taxon>Cicadellinae</taxon>
        <taxon>Proconiini</taxon>
        <taxon>Cuerna</taxon>
    </lineage>
</organism>
<dbReference type="InterPro" id="IPR007992">
    <property type="entry name" value="CybS"/>
</dbReference>
<keyword evidence="4 12" id="KW-0812">Transmembrane</keyword>
<keyword evidence="8 12" id="KW-0496">Mitochondrion</keyword>
<keyword evidence="6 12" id="KW-0809">Transit peptide</keyword>
<keyword evidence="3 12" id="KW-0813">Transport</keyword>
<keyword evidence="9 12" id="KW-0472">Membrane</keyword>
<dbReference type="Pfam" id="PF05328">
    <property type="entry name" value="CybS"/>
    <property type="match status" value="1"/>
</dbReference>
<feature type="transmembrane region" description="Helical" evidence="12">
    <location>
        <begin position="139"/>
        <end position="160"/>
    </location>
</feature>
<dbReference type="GO" id="GO:0006121">
    <property type="term" value="P:mitochondrial electron transport, succinate to ubiquinone"/>
    <property type="evidence" value="ECO:0007669"/>
    <property type="project" value="TreeGrafter"/>
</dbReference>
<feature type="binding site" description="axial binding residue" evidence="11">
    <location>
        <position position="114"/>
    </location>
    <ligand>
        <name>heme b</name>
        <dbReference type="ChEBI" id="CHEBI:60344"/>
        <note>ligand shared with SDHC</note>
    </ligand>
    <ligandPart>
        <name>Fe</name>
        <dbReference type="ChEBI" id="CHEBI:18248"/>
    </ligandPart>
</feature>
<keyword evidence="11 12" id="KW-0479">Metal-binding</keyword>
<evidence type="ECO:0000256" key="7">
    <source>
        <dbReference type="ARBA" id="ARBA00022989"/>
    </source>
</evidence>
<dbReference type="EMBL" id="GECZ01026925">
    <property type="protein sequence ID" value="JAS42844.1"/>
    <property type="molecule type" value="Transcribed_RNA"/>
</dbReference>
<dbReference type="GO" id="GO:0048039">
    <property type="term" value="F:ubiquinone binding"/>
    <property type="evidence" value="ECO:0007669"/>
    <property type="project" value="TreeGrafter"/>
</dbReference>
<evidence type="ECO:0000313" key="13">
    <source>
        <dbReference type="EMBL" id="JAS42844.1"/>
    </source>
</evidence>
<evidence type="ECO:0000256" key="9">
    <source>
        <dbReference type="ARBA" id="ARBA00023136"/>
    </source>
</evidence>
<reference evidence="13" key="1">
    <citation type="submission" date="2015-11" db="EMBL/GenBank/DDBJ databases">
        <title>De novo transcriptome assembly of four potential Pierce s Disease insect vectors from Arizona vineyards.</title>
        <authorList>
            <person name="Tassone E.E."/>
        </authorList>
    </citation>
    <scope>NUCLEOTIDE SEQUENCE</scope>
</reference>
<dbReference type="PANTHER" id="PTHR13337:SF2">
    <property type="entry name" value="SUCCINATE DEHYDROGENASE [UBIQUINONE] CYTOCHROME B SMALL SUBUNIT, MITOCHONDRIAL"/>
    <property type="match status" value="1"/>
</dbReference>
<keyword evidence="12" id="KW-0816">Tricarboxylic acid cycle</keyword>
<evidence type="ECO:0000256" key="11">
    <source>
        <dbReference type="PIRSR" id="PIRSR607992-2"/>
    </source>
</evidence>
<dbReference type="SUPFAM" id="SSF81343">
    <property type="entry name" value="Fumarate reductase respiratory complex transmembrane subunits"/>
    <property type="match status" value="1"/>
</dbReference>
<keyword evidence="7 12" id="KW-1133">Transmembrane helix</keyword>
<dbReference type="GO" id="GO:0020037">
    <property type="term" value="F:heme binding"/>
    <property type="evidence" value="ECO:0007669"/>
    <property type="project" value="TreeGrafter"/>
</dbReference>
<dbReference type="CDD" id="cd03496">
    <property type="entry name" value="SQR_TypeC_CybS"/>
    <property type="match status" value="1"/>
</dbReference>
<evidence type="ECO:0000256" key="4">
    <source>
        <dbReference type="ARBA" id="ARBA00022692"/>
    </source>
</evidence>
<dbReference type="AlphaFoldDB" id="A0A1B6EY48"/>
<dbReference type="GO" id="GO:0005743">
    <property type="term" value="C:mitochondrial inner membrane"/>
    <property type="evidence" value="ECO:0007669"/>
    <property type="project" value="UniProtKB-SubCell"/>
</dbReference>
<dbReference type="GO" id="GO:0006099">
    <property type="term" value="P:tricarboxylic acid cycle"/>
    <property type="evidence" value="ECO:0007669"/>
    <property type="project" value="UniProtKB-KW"/>
</dbReference>
<comment type="similarity">
    <text evidence="2 12">Belongs to the CybS family.</text>
</comment>
<dbReference type="Gene3D" id="1.20.1300.10">
    <property type="entry name" value="Fumarate reductase/succinate dehydrogenase, transmembrane subunit"/>
    <property type="match status" value="1"/>
</dbReference>
<evidence type="ECO:0000256" key="8">
    <source>
        <dbReference type="ARBA" id="ARBA00023128"/>
    </source>
</evidence>
<dbReference type="GO" id="GO:0046872">
    <property type="term" value="F:metal ion binding"/>
    <property type="evidence" value="ECO:0007669"/>
    <property type="project" value="UniProtKB-KW"/>
</dbReference>
<comment type="subcellular location">
    <subcellularLocation>
        <location evidence="1 12">Mitochondrion inner membrane</location>
        <topology evidence="1 12">Multi-pass membrane protein</topology>
    </subcellularLocation>
</comment>
<dbReference type="InterPro" id="IPR034804">
    <property type="entry name" value="SQR/QFR_C/D"/>
</dbReference>
<feature type="binding site" evidence="10">
    <location>
        <position position="126"/>
    </location>
    <ligand>
        <name>a ubiquinone</name>
        <dbReference type="ChEBI" id="CHEBI:16389"/>
        <note>ligand shared with IP/SDHB</note>
    </ligand>
</feature>
<comment type="function">
    <text evidence="12">Membrane-anchoring subunit of succinate dehydrogenase (SDH) that is involved in complex II of the mitochondrial electron transport chain and is responsible for transferring electrons from succinate to ubiquinone (coenzyme Q).</text>
</comment>
<gene>
    <name evidence="13" type="ORF">g.13430</name>
</gene>
<evidence type="ECO:0000256" key="3">
    <source>
        <dbReference type="ARBA" id="ARBA00022448"/>
    </source>
</evidence>
<evidence type="ECO:0000256" key="6">
    <source>
        <dbReference type="ARBA" id="ARBA00022946"/>
    </source>
</evidence>
<evidence type="ECO:0000256" key="5">
    <source>
        <dbReference type="ARBA" id="ARBA00022792"/>
    </source>
</evidence>